<evidence type="ECO:0000313" key="3">
    <source>
        <dbReference type="Proteomes" id="UP000236449"/>
    </source>
</evidence>
<comment type="caution">
    <text evidence="2">The sequence shown here is derived from an EMBL/GenBank/DDBJ whole genome shotgun (WGS) entry which is preliminary data.</text>
</comment>
<evidence type="ECO:0000256" key="1">
    <source>
        <dbReference type="SAM" id="SignalP"/>
    </source>
</evidence>
<organism evidence="2 3">
    <name type="scientific">Vibrio diazotrophicus</name>
    <dbReference type="NCBI Taxonomy" id="685"/>
    <lineage>
        <taxon>Bacteria</taxon>
        <taxon>Pseudomonadati</taxon>
        <taxon>Pseudomonadota</taxon>
        <taxon>Gammaproteobacteria</taxon>
        <taxon>Vibrionales</taxon>
        <taxon>Vibrionaceae</taxon>
        <taxon>Vibrio</taxon>
    </lineage>
</organism>
<proteinExistence type="predicted"/>
<dbReference type="Proteomes" id="UP000236449">
    <property type="component" value="Unassembled WGS sequence"/>
</dbReference>
<dbReference type="AlphaFoldDB" id="A0A2J8GZF0"/>
<protein>
    <submittedName>
        <fullName evidence="2">DUF1496 domain-containing protein</fullName>
    </submittedName>
</protein>
<name>A0A2J8GZF0_VIBDI</name>
<dbReference type="InterPro" id="IPR009971">
    <property type="entry name" value="DUF1496"/>
</dbReference>
<dbReference type="EMBL" id="POSK01000002">
    <property type="protein sequence ID" value="PNI06360.1"/>
    <property type="molecule type" value="Genomic_DNA"/>
</dbReference>
<dbReference type="Pfam" id="PF07383">
    <property type="entry name" value="DUF1496"/>
    <property type="match status" value="1"/>
</dbReference>
<accession>A0A2J8GZF0</accession>
<feature type="chain" id="PRO_5014435918" evidence="1">
    <location>
        <begin position="19"/>
        <end position="89"/>
    </location>
</feature>
<evidence type="ECO:0000313" key="2">
    <source>
        <dbReference type="EMBL" id="PNI06360.1"/>
    </source>
</evidence>
<keyword evidence="1" id="KW-0732">Signal</keyword>
<dbReference type="RefSeq" id="WP_102954770.1">
    <property type="nucleotide sequence ID" value="NZ_POSI01000013.1"/>
</dbReference>
<sequence length="89" mass="9877">MPKYFALLLVLVSPISMAKTISTPATPVPVVVDGNVGKRVCYYQDQAYSEGALLQVGELYMICQAANNFETNGQLKWVQLNNEKKSHKD</sequence>
<dbReference type="OrthoDB" id="6400575at2"/>
<reference evidence="2 3" key="1">
    <citation type="submission" date="2018-01" db="EMBL/GenBank/DDBJ databases">
        <title>Draft genome sequences of six Vibrio diazotrophicus strains isolated from deep-sea sediments of the Baltic Sea.</title>
        <authorList>
            <person name="Castillo D."/>
            <person name="Vandieken V."/>
            <person name="Chiang O."/>
            <person name="Middelboe M."/>
        </authorList>
    </citation>
    <scope>NUCLEOTIDE SEQUENCE [LARGE SCALE GENOMIC DNA]</scope>
    <source>
        <strain evidence="2 3">60.27F</strain>
    </source>
</reference>
<feature type="signal peptide" evidence="1">
    <location>
        <begin position="1"/>
        <end position="18"/>
    </location>
</feature>
<gene>
    <name evidence="2" type="ORF">C1N32_05025</name>
</gene>